<comment type="similarity">
    <text evidence="1 6">Belongs to the IPP transferase family.</text>
</comment>
<dbReference type="PANTHER" id="PTHR11088:SF89">
    <property type="entry name" value="TRNA DIMETHYLALLYLTRANSFERASE"/>
    <property type="match status" value="1"/>
</dbReference>
<dbReference type="STRING" id="1330021.A0A367LBF3"/>
<dbReference type="GO" id="GO:0052381">
    <property type="term" value="F:tRNA dimethylallyltransferase activity"/>
    <property type="evidence" value="ECO:0007669"/>
    <property type="project" value="UniProtKB-EC"/>
</dbReference>
<dbReference type="EMBL" id="LKCN02000010">
    <property type="protein sequence ID" value="RCI11760.1"/>
    <property type="molecule type" value="Genomic_DNA"/>
</dbReference>
<evidence type="ECO:0000256" key="2">
    <source>
        <dbReference type="ARBA" id="ARBA00022679"/>
    </source>
</evidence>
<dbReference type="InterPro" id="IPR036236">
    <property type="entry name" value="Znf_C2H2_sf"/>
</dbReference>
<feature type="compositionally biased region" description="Low complexity" evidence="7">
    <location>
        <begin position="436"/>
        <end position="445"/>
    </location>
</feature>
<dbReference type="SUPFAM" id="SSF52540">
    <property type="entry name" value="P-loop containing nucleoside triphosphate hydrolases"/>
    <property type="match status" value="2"/>
</dbReference>
<evidence type="ECO:0000256" key="1">
    <source>
        <dbReference type="ARBA" id="ARBA00005842"/>
    </source>
</evidence>
<evidence type="ECO:0000256" key="5">
    <source>
        <dbReference type="RuleBase" id="RU003783"/>
    </source>
</evidence>
<dbReference type="NCBIfam" id="TIGR00174">
    <property type="entry name" value="miaA"/>
    <property type="match status" value="1"/>
</dbReference>
<name>A0A367LBF3_9HYPO</name>
<evidence type="ECO:0000256" key="6">
    <source>
        <dbReference type="RuleBase" id="RU003785"/>
    </source>
</evidence>
<reference evidence="8 9" key="1">
    <citation type="journal article" date="2015" name="BMC Genomics">
        <title>Insights from the genome of Ophiocordyceps polyrhachis-furcata to pathogenicity and host specificity in insect fungi.</title>
        <authorList>
            <person name="Wichadakul D."/>
            <person name="Kobmoo N."/>
            <person name="Ingsriswang S."/>
            <person name="Tangphatsornruang S."/>
            <person name="Chantasingh D."/>
            <person name="Luangsa-ard J.J."/>
            <person name="Eurwilaichitr L."/>
        </authorList>
    </citation>
    <scope>NUCLEOTIDE SEQUENCE [LARGE SCALE GENOMIC DNA]</scope>
    <source>
        <strain evidence="8 9">BCC 54312</strain>
    </source>
</reference>
<comment type="caution">
    <text evidence="8">The sequence shown here is derived from an EMBL/GenBank/DDBJ whole genome shotgun (WGS) entry which is preliminary data.</text>
</comment>
<keyword evidence="5" id="KW-0819">tRNA processing</keyword>
<dbReference type="GO" id="GO:0005739">
    <property type="term" value="C:mitochondrion"/>
    <property type="evidence" value="ECO:0007669"/>
    <property type="project" value="TreeGrafter"/>
</dbReference>
<dbReference type="Gene3D" id="1.10.20.140">
    <property type="match status" value="1"/>
</dbReference>
<comment type="catalytic activity">
    <reaction evidence="5">
        <text>adenosine(37) in tRNA + dimethylallyl diphosphate = N(6)-dimethylallyladenosine(37) in tRNA + diphosphate</text>
        <dbReference type="Rhea" id="RHEA:26482"/>
        <dbReference type="Rhea" id="RHEA-COMP:10162"/>
        <dbReference type="Rhea" id="RHEA-COMP:10375"/>
        <dbReference type="ChEBI" id="CHEBI:33019"/>
        <dbReference type="ChEBI" id="CHEBI:57623"/>
        <dbReference type="ChEBI" id="CHEBI:74411"/>
        <dbReference type="ChEBI" id="CHEBI:74415"/>
        <dbReference type="EC" id="2.5.1.75"/>
    </reaction>
</comment>
<proteinExistence type="inferred from homology"/>
<keyword evidence="9" id="KW-1185">Reference proteome</keyword>
<protein>
    <recommendedName>
        <fullName evidence="5">tRNA dimethylallyltransferase</fullName>
        <ecNumber evidence="5">2.5.1.75</ecNumber>
    </recommendedName>
</protein>
<dbReference type="Proteomes" id="UP000253664">
    <property type="component" value="Unassembled WGS sequence"/>
</dbReference>
<dbReference type="Pfam" id="PF01715">
    <property type="entry name" value="IPPT"/>
    <property type="match status" value="1"/>
</dbReference>
<sequence>MTPARNPPTKPLLVVLGSTGTGKSDLAVDLASRFDGEIINADAMQLYKGLPILTNKMNPSARRGIPHHLLGHIPPLSPPWNVDVFRREASLVLEDIRSRGKLPILVGGTHYYLDALLFPDVVLDSLDQRDGNNHHHDHHPHHGLLDEPTHILLAELRKCDPAMAERWHPNDRRKILRSLEIFLNTGRTATALYAEQEQRRRAAHQNVGPWDKLLFWVHTDRDVLCHRLDRRVDAMLEAGLLDEVRQLYALRREALDPSSVDVTKGIWQSIGYRQFEPYVHDTASSPALKATALEEVKAATRRYAAHQTRWIRYKQTRRLRDQGPEAISSLYLVDSTDPALFRARVLDPAASLVDQFLRGLPRPSPADLSPRAREILAAAWHPPDPPEPPRKHFCDLCQATLLSDEAWRRHIGGIAHRRATVKKKKLALVSCEPQETTRTTTKATTPEAEDRSSSPDITSLF</sequence>
<organism evidence="8 9">
    <name type="scientific">Ophiocordyceps polyrhachis-furcata BCC 54312</name>
    <dbReference type="NCBI Taxonomy" id="1330021"/>
    <lineage>
        <taxon>Eukaryota</taxon>
        <taxon>Fungi</taxon>
        <taxon>Dikarya</taxon>
        <taxon>Ascomycota</taxon>
        <taxon>Pezizomycotina</taxon>
        <taxon>Sordariomycetes</taxon>
        <taxon>Hypocreomycetidae</taxon>
        <taxon>Hypocreales</taxon>
        <taxon>Ophiocordycipitaceae</taxon>
        <taxon>Ophiocordyceps</taxon>
    </lineage>
</organism>
<dbReference type="Gene3D" id="3.40.50.300">
    <property type="entry name" value="P-loop containing nucleotide triphosphate hydrolases"/>
    <property type="match status" value="1"/>
</dbReference>
<dbReference type="AlphaFoldDB" id="A0A367LBF3"/>
<evidence type="ECO:0000313" key="8">
    <source>
        <dbReference type="EMBL" id="RCI11760.1"/>
    </source>
</evidence>
<keyword evidence="3 6" id="KW-0547">Nucleotide-binding</keyword>
<dbReference type="EC" id="2.5.1.75" evidence="5"/>
<dbReference type="GO" id="GO:0006400">
    <property type="term" value="P:tRNA modification"/>
    <property type="evidence" value="ECO:0007669"/>
    <property type="project" value="TreeGrafter"/>
</dbReference>
<dbReference type="InterPro" id="IPR039657">
    <property type="entry name" value="Dimethylallyltransferase"/>
</dbReference>
<feature type="region of interest" description="Disordered" evidence="7">
    <location>
        <begin position="432"/>
        <end position="461"/>
    </location>
</feature>
<dbReference type="GO" id="GO:0005524">
    <property type="term" value="F:ATP binding"/>
    <property type="evidence" value="ECO:0007669"/>
    <property type="project" value="UniProtKB-KW"/>
</dbReference>
<gene>
    <name evidence="8" type="ORF">L249_7678</name>
</gene>
<evidence type="ECO:0000313" key="9">
    <source>
        <dbReference type="Proteomes" id="UP000253664"/>
    </source>
</evidence>
<dbReference type="InterPro" id="IPR027417">
    <property type="entry name" value="P-loop_NTPase"/>
</dbReference>
<accession>A0A367LBF3</accession>
<evidence type="ECO:0000256" key="7">
    <source>
        <dbReference type="SAM" id="MobiDB-lite"/>
    </source>
</evidence>
<dbReference type="HAMAP" id="MF_00185">
    <property type="entry name" value="IPP_trans"/>
    <property type="match status" value="1"/>
</dbReference>
<keyword evidence="2 6" id="KW-0808">Transferase</keyword>
<keyword evidence="4 6" id="KW-0067">ATP-binding</keyword>
<dbReference type="OrthoDB" id="775260at2759"/>
<dbReference type="PANTHER" id="PTHR11088">
    <property type="entry name" value="TRNA DIMETHYLALLYLTRANSFERASE"/>
    <property type="match status" value="1"/>
</dbReference>
<dbReference type="InterPro" id="IPR018022">
    <property type="entry name" value="IPT"/>
</dbReference>
<dbReference type="SUPFAM" id="SSF57667">
    <property type="entry name" value="beta-beta-alpha zinc fingers"/>
    <property type="match status" value="1"/>
</dbReference>
<evidence type="ECO:0000256" key="3">
    <source>
        <dbReference type="ARBA" id="ARBA00022741"/>
    </source>
</evidence>
<evidence type="ECO:0000256" key="4">
    <source>
        <dbReference type="ARBA" id="ARBA00022840"/>
    </source>
</evidence>